<sequence>MMTALGSLHEFCWMDLKVRDPSGTAAFLSEALGWCFAVDEEDWRQATKITIGGYQIGSVSDLANPIYPPDMPVHVASAWLLTTSTAALKPRP</sequence>
<reference evidence="1 2" key="1">
    <citation type="submission" date="2020-08" db="EMBL/GenBank/DDBJ databases">
        <title>Genomic Encyclopedia of Type Strains, Phase III (KMG-III): the genomes of soil and plant-associated and newly described type strains.</title>
        <authorList>
            <person name="Whitman W."/>
        </authorList>
    </citation>
    <scope>NUCLEOTIDE SEQUENCE [LARGE SCALE GENOMIC DNA]</scope>
    <source>
        <strain evidence="1 2">CECT 3271</strain>
    </source>
</reference>
<keyword evidence="1" id="KW-0456">Lyase</keyword>
<dbReference type="GO" id="GO:0016829">
    <property type="term" value="F:lyase activity"/>
    <property type="evidence" value="ECO:0007669"/>
    <property type="project" value="UniProtKB-KW"/>
</dbReference>
<protein>
    <submittedName>
        <fullName evidence="1">Enzyme related to lactoylglutathione lyase</fullName>
    </submittedName>
</protein>
<dbReference type="RefSeq" id="WP_233452278.1">
    <property type="nucleotide sequence ID" value="NZ_BMSU01000006.1"/>
</dbReference>
<dbReference type="Gene3D" id="3.10.180.10">
    <property type="entry name" value="2,3-Dihydroxybiphenyl 1,2-Dioxygenase, domain 1"/>
    <property type="match status" value="1"/>
</dbReference>
<gene>
    <name evidence="1" type="ORF">FHS33_002940</name>
</gene>
<evidence type="ECO:0000313" key="2">
    <source>
        <dbReference type="Proteomes" id="UP000530412"/>
    </source>
</evidence>
<comment type="caution">
    <text evidence="1">The sequence shown here is derived from an EMBL/GenBank/DDBJ whole genome shotgun (WGS) entry which is preliminary data.</text>
</comment>
<name>A0AA40SDF5_9ACTN</name>
<dbReference type="AlphaFoldDB" id="A0AA40SDF5"/>
<accession>A0AA40SDF5</accession>
<dbReference type="InterPro" id="IPR029068">
    <property type="entry name" value="Glyas_Bleomycin-R_OHBP_Dase"/>
</dbReference>
<organism evidence="1 2">
    <name type="scientific">Streptomyces calvus</name>
    <dbReference type="NCBI Taxonomy" id="67282"/>
    <lineage>
        <taxon>Bacteria</taxon>
        <taxon>Bacillati</taxon>
        <taxon>Actinomycetota</taxon>
        <taxon>Actinomycetes</taxon>
        <taxon>Kitasatosporales</taxon>
        <taxon>Streptomycetaceae</taxon>
        <taxon>Streptomyces</taxon>
    </lineage>
</organism>
<dbReference type="EMBL" id="JACJIE010000005">
    <property type="protein sequence ID" value="MBA8944502.1"/>
    <property type="molecule type" value="Genomic_DNA"/>
</dbReference>
<dbReference type="Proteomes" id="UP000530412">
    <property type="component" value="Unassembled WGS sequence"/>
</dbReference>
<evidence type="ECO:0000313" key="1">
    <source>
        <dbReference type="EMBL" id="MBA8944502.1"/>
    </source>
</evidence>
<proteinExistence type="predicted"/>